<sequence>IEAEVQTDDDATYAPLVLAAPPKPPPAPIVIQAGYEPLPDGTRLEMCFDTDKQKPTWFPATVTKSHKQESGKVFTELSWDDKSWADDPKWKGKLFDLTSQHQPWRLLNAPSPAAAAPVPAAPIAPMIALQQGAPRRVLRSTGLAMPVSAALERVLPRLSETAAIDTFNAIAHQWLGHIVPIEVQSIEELDKAREHIHQLECALNKIDPFQAEVSATELADDLEVSKALKNIVDVKSASGEWYTITIPKNERALKADPHEAAWRLSHQAAHESVLSNPLNTMEKRKVAKALGAIISPVVMQDSVKKDLVTHELLKFKSRLCSAGDQVKRIQIARGIEDYAATHATISDNLQFKLMLSTATLGDVQDEQGRRVLPWRDGQDEQAQAATLRELQHRIACVASMAKQPEALTVARSLIAALYARRKEGITYGGQLTERVMLQGGLFANMDLEATAPEQPEVHADANVDGRSVYALVLTHNGGVVAHAVKKISTVVEFIDELGSVGNESVATERASQVATYAAEILPTPGKAKYAMRRWAHIRAQVRQGNIILAKVDTASMPVDFMTKWKGKKQTDTAVAYLTNSKNMIAASAEASALETSTIKTGAVPYYWNKNDTTMAIKLEPFVLIEMATHSLLKPLGLLVDTDISSTAQTERLGQLYTEYAHNMPAPDEPQSDNVAFRKGAAERAQLTADRHDPFTFGIIAGGTITLYLGTGAKLYFVNYAIHSIEFKEARRIAALAASESNTMDTDAPGWGRYEDMSTKDYDDVADDWMQYAETINDRKRRAEQHERTARADDDDNDNPYGDPNCMRNMQTVDGAICPTPHPSKKCAKLPMLEVSALEADTAFMTMRSGIRKYQRQPPPDVVPPPNPVVPLPPVVALMPQHVVPSPDTMHVDPKQVAARLDDNGLPGPSASHSVYYRDRCHFQTNHEGLIDSDDDLEIPAEYSYQYSDRSYEDQ</sequence>
<keyword evidence="3" id="KW-1185">Reference proteome</keyword>
<reference evidence="3" key="1">
    <citation type="journal article" date="2015" name="PLoS Genet.">
        <title>Genome Sequence and Transcriptome Analyses of Chrysochromulina tobin: Metabolic Tools for Enhanced Algal Fitness in the Prominent Order Prymnesiales (Haptophyceae).</title>
        <authorList>
            <person name="Hovde B.T."/>
            <person name="Deodato C.R."/>
            <person name="Hunsperger H.M."/>
            <person name="Ryken S.A."/>
            <person name="Yost W."/>
            <person name="Jha R.K."/>
            <person name="Patterson J."/>
            <person name="Monnat R.J. Jr."/>
            <person name="Barlow S.B."/>
            <person name="Starkenburg S.R."/>
            <person name="Cattolico R.A."/>
        </authorList>
    </citation>
    <scope>NUCLEOTIDE SEQUENCE</scope>
    <source>
        <strain evidence="3">CCMP291</strain>
    </source>
</reference>
<accession>A0A0M0LP05</accession>
<gene>
    <name evidence="2" type="ORF">Ctob_016221</name>
</gene>
<feature type="non-terminal residue" evidence="2">
    <location>
        <position position="1"/>
    </location>
</feature>
<evidence type="ECO:0000313" key="2">
    <source>
        <dbReference type="EMBL" id="KOO52769.1"/>
    </source>
</evidence>
<dbReference type="EMBL" id="JWZX01000511">
    <property type="protein sequence ID" value="KOO52769.1"/>
    <property type="molecule type" value="Genomic_DNA"/>
</dbReference>
<evidence type="ECO:0000313" key="3">
    <source>
        <dbReference type="Proteomes" id="UP000037460"/>
    </source>
</evidence>
<evidence type="ECO:0000256" key="1">
    <source>
        <dbReference type="SAM" id="MobiDB-lite"/>
    </source>
</evidence>
<feature type="region of interest" description="Disordered" evidence="1">
    <location>
        <begin position="777"/>
        <end position="802"/>
    </location>
</feature>
<comment type="caution">
    <text evidence="2">The sequence shown here is derived from an EMBL/GenBank/DDBJ whole genome shotgun (WGS) entry which is preliminary data.</text>
</comment>
<name>A0A0M0LP05_9EUKA</name>
<dbReference type="Proteomes" id="UP000037460">
    <property type="component" value="Unassembled WGS sequence"/>
</dbReference>
<dbReference type="AlphaFoldDB" id="A0A0M0LP05"/>
<proteinExistence type="predicted"/>
<protein>
    <submittedName>
        <fullName evidence="2">Uncharacterized protein</fullName>
    </submittedName>
</protein>
<organism evidence="2 3">
    <name type="scientific">Chrysochromulina tobinii</name>
    <dbReference type="NCBI Taxonomy" id="1460289"/>
    <lineage>
        <taxon>Eukaryota</taxon>
        <taxon>Haptista</taxon>
        <taxon>Haptophyta</taxon>
        <taxon>Prymnesiophyceae</taxon>
        <taxon>Prymnesiales</taxon>
        <taxon>Chrysochromulinaceae</taxon>
        <taxon>Chrysochromulina</taxon>
    </lineage>
</organism>